<dbReference type="EMBL" id="CDQK01000004">
    <property type="protein sequence ID" value="CEP23516.1"/>
    <property type="molecule type" value="Genomic_DNA"/>
</dbReference>
<proteinExistence type="predicted"/>
<organism evidence="1 2">
    <name type="scientific">Cyberlindnera jadinii (strain ATCC 18201 / CBS 1600 / BCRC 20928 / JCM 3617 / NBRC 0987 / NRRL Y-1542)</name>
    <name type="common">Torula yeast</name>
    <name type="synonym">Candida utilis</name>
    <dbReference type="NCBI Taxonomy" id="983966"/>
    <lineage>
        <taxon>Eukaryota</taxon>
        <taxon>Fungi</taxon>
        <taxon>Dikarya</taxon>
        <taxon>Ascomycota</taxon>
        <taxon>Saccharomycotina</taxon>
        <taxon>Saccharomycetes</taxon>
        <taxon>Phaffomycetales</taxon>
        <taxon>Phaffomycetaceae</taxon>
        <taxon>Cyberlindnera</taxon>
    </lineage>
</organism>
<evidence type="ECO:0000313" key="2">
    <source>
        <dbReference type="Proteomes" id="UP000038830"/>
    </source>
</evidence>
<reference evidence="2" key="1">
    <citation type="journal article" date="2015" name="J. Biotechnol.">
        <title>The structure of the Cyberlindnera jadinii genome and its relation to Candida utilis analyzed by the occurrence of single nucleotide polymorphisms.</title>
        <authorList>
            <person name="Rupp O."/>
            <person name="Brinkrolf K."/>
            <person name="Buerth C."/>
            <person name="Kunigo M."/>
            <person name="Schneider J."/>
            <person name="Jaenicke S."/>
            <person name="Goesmann A."/>
            <person name="Puehler A."/>
            <person name="Jaeger K.-E."/>
            <person name="Ernst J.F."/>
        </authorList>
    </citation>
    <scope>NUCLEOTIDE SEQUENCE [LARGE SCALE GENOMIC DNA]</scope>
    <source>
        <strain evidence="2">ATCC 18201 / CBS 1600 / BCRC 20928 / JCM 3617 / NBRC 0987 / NRRL Y-1542</strain>
    </source>
</reference>
<sequence length="216" mass="25429">MPLDDKTIRKVSKKYTSNMTRQWSKPSSQLLQAVEDILMTNKSKCLEMVPSKKINSQNIAMTNFINDFMADFSRTKLPKATKLDDFDYDYQLKRQSALLNRESNEKKIVRNLKRTLIQEEDKLNQTTKFLKSYEKLNEEEDKKLRQVMDEFEIEHSNEGTTFDDTKLVGLDLDTIQSDSELQELMRNFDSQLEKLDNQSELYHDIVGRLDKVLENL</sequence>
<name>A0A0H5C644_CYBJN</name>
<accession>A0A0H5C644</accession>
<evidence type="ECO:0000313" key="1">
    <source>
        <dbReference type="EMBL" id="CEP23516.1"/>
    </source>
</evidence>
<gene>
    <name evidence="1" type="ORF">BN1211_4126</name>
</gene>
<protein>
    <submittedName>
        <fullName evidence="1">Uncharacterized protein</fullName>
    </submittedName>
</protein>
<dbReference type="AlphaFoldDB" id="A0A0H5C644"/>
<dbReference type="Proteomes" id="UP000038830">
    <property type="component" value="Unassembled WGS sequence"/>
</dbReference>